<keyword evidence="10" id="KW-1185">Reference proteome</keyword>
<gene>
    <name evidence="7" type="primary">nfo</name>
    <name evidence="9" type="ORF">AAFH96_22140</name>
</gene>
<keyword evidence="5 7" id="KW-0862">Zinc</keyword>
<dbReference type="CDD" id="cd00019">
    <property type="entry name" value="AP2Ec"/>
    <property type="match status" value="1"/>
</dbReference>
<feature type="binding site" evidence="7">
    <location>
        <position position="149"/>
    </location>
    <ligand>
        <name>Zn(2+)</name>
        <dbReference type="ChEBI" id="CHEBI:29105"/>
        <label>2</label>
    </ligand>
</feature>
<evidence type="ECO:0000259" key="8">
    <source>
        <dbReference type="Pfam" id="PF01261"/>
    </source>
</evidence>
<evidence type="ECO:0000256" key="1">
    <source>
        <dbReference type="ARBA" id="ARBA00005340"/>
    </source>
</evidence>
<evidence type="ECO:0000256" key="2">
    <source>
        <dbReference type="ARBA" id="ARBA00022723"/>
    </source>
</evidence>
<sequence>MAVTRPVGSHTPTAGGLAKAALPYVDAAGAEAVQVYVGNSRGWALPPGDPAQDELFRAGCAERGIPAYIHASLLVNIGSPTPATVERSVATLAHALQRGAAIGATGVVFHAGSAVDATHTDAAMRQVREALLPLLDRAATDGGPKLLVEPSAGGGRSLASKVEHLGPYLDAVDRHPWLGVCFDTCHAWAAGHDLARPGGMTATLDSLVATVGDDRLWLVHANDSRDTCGSTRDRHETIGKGTIGEPAFAELMRHPATAGVAVIVETPSEHHATDIATLQKLS</sequence>
<comment type="function">
    <text evidence="7">Endonuclease IV plays a role in DNA repair. It cleaves phosphodiester bonds at apurinic or apyrimidinic (AP) sites, generating a 3'-hydroxyl group and a 5'-terminal sugar phosphate.</text>
</comment>
<feature type="binding site" evidence="7">
    <location>
        <position position="265"/>
    </location>
    <ligand>
        <name>Zn(2+)</name>
        <dbReference type="ChEBI" id="CHEBI:29105"/>
        <label>2</label>
    </ligand>
</feature>
<evidence type="ECO:0000313" key="9">
    <source>
        <dbReference type="EMBL" id="MFB6395792.1"/>
    </source>
</evidence>
<dbReference type="Proteomes" id="UP001582793">
    <property type="component" value="Unassembled WGS sequence"/>
</dbReference>
<dbReference type="InterPro" id="IPR001719">
    <property type="entry name" value="AP_endonuc_2"/>
</dbReference>
<name>A0ABV5CV20_9ACTN</name>
<dbReference type="PROSITE" id="PS00731">
    <property type="entry name" value="AP_NUCLEASE_F2_3"/>
    <property type="match status" value="1"/>
</dbReference>
<dbReference type="EC" id="3.1.21.2" evidence="7"/>
<organism evidence="9 10">
    <name type="scientific">Polymorphospora lycopeni</name>
    <dbReference type="NCBI Taxonomy" id="3140240"/>
    <lineage>
        <taxon>Bacteria</taxon>
        <taxon>Bacillati</taxon>
        <taxon>Actinomycetota</taxon>
        <taxon>Actinomycetes</taxon>
        <taxon>Micromonosporales</taxon>
        <taxon>Micromonosporaceae</taxon>
        <taxon>Polymorphospora</taxon>
    </lineage>
</organism>
<keyword evidence="2 7" id="KW-0479">Metal-binding</keyword>
<dbReference type="PANTHER" id="PTHR21445">
    <property type="entry name" value="ENDONUCLEASE IV ENDODEOXYRIBONUCLEASE IV"/>
    <property type="match status" value="1"/>
</dbReference>
<evidence type="ECO:0000256" key="4">
    <source>
        <dbReference type="ARBA" id="ARBA00022801"/>
    </source>
</evidence>
<dbReference type="InterPro" id="IPR013022">
    <property type="entry name" value="Xyl_isomerase-like_TIM-brl"/>
</dbReference>
<dbReference type="EMBL" id="JBCGDC010000069">
    <property type="protein sequence ID" value="MFB6395792.1"/>
    <property type="molecule type" value="Genomic_DNA"/>
</dbReference>
<evidence type="ECO:0000256" key="6">
    <source>
        <dbReference type="ARBA" id="ARBA00023204"/>
    </source>
</evidence>
<feature type="binding site" evidence="7">
    <location>
        <position position="233"/>
    </location>
    <ligand>
        <name>Zn(2+)</name>
        <dbReference type="ChEBI" id="CHEBI:29105"/>
        <label>3</label>
    </ligand>
</feature>
<accession>A0ABV5CV20</accession>
<keyword evidence="7" id="KW-0540">Nuclease</keyword>
<dbReference type="PROSITE" id="PS00730">
    <property type="entry name" value="AP_NUCLEASE_F2_2"/>
    <property type="match status" value="1"/>
</dbReference>
<feature type="binding site" evidence="7">
    <location>
        <position position="110"/>
    </location>
    <ligand>
        <name>Zn(2+)</name>
        <dbReference type="ChEBI" id="CHEBI:29105"/>
        <label>1</label>
    </ligand>
</feature>
<evidence type="ECO:0000256" key="7">
    <source>
        <dbReference type="HAMAP-Rule" id="MF_00152"/>
    </source>
</evidence>
<feature type="domain" description="Xylose isomerase-like TIM barrel" evidence="8">
    <location>
        <begin position="25"/>
        <end position="272"/>
    </location>
</feature>
<feature type="binding site" evidence="7">
    <location>
        <position position="235"/>
    </location>
    <ligand>
        <name>Zn(2+)</name>
        <dbReference type="ChEBI" id="CHEBI:29105"/>
        <label>3</label>
    </ligand>
</feature>
<keyword evidence="4 7" id="KW-0378">Hydrolase</keyword>
<reference evidence="9 10" key="1">
    <citation type="submission" date="2024-04" db="EMBL/GenBank/DDBJ databases">
        <title>Polymorphospora sp. isolated from Baiyangdian Lake in Xiong'an New Area.</title>
        <authorList>
            <person name="Zhang X."/>
            <person name="Liu J."/>
        </authorList>
    </citation>
    <scope>NUCLEOTIDE SEQUENCE [LARGE SCALE GENOMIC DNA]</scope>
    <source>
        <strain evidence="9 10">2-325</strain>
    </source>
</reference>
<dbReference type="RefSeq" id="WP_375735465.1">
    <property type="nucleotide sequence ID" value="NZ_JBCGDC010000069.1"/>
</dbReference>
<protein>
    <recommendedName>
        <fullName evidence="7">Probable endonuclease 4</fullName>
        <ecNumber evidence="7">3.1.21.2</ecNumber>
    </recommendedName>
    <alternativeName>
        <fullName evidence="7">Endodeoxyribonuclease IV</fullName>
    </alternativeName>
    <alternativeName>
        <fullName evidence="7">Endonuclease IV</fullName>
    </alternativeName>
</protein>
<evidence type="ECO:0000256" key="3">
    <source>
        <dbReference type="ARBA" id="ARBA00022763"/>
    </source>
</evidence>
<dbReference type="PROSITE" id="PS51432">
    <property type="entry name" value="AP_NUCLEASE_F2_4"/>
    <property type="match status" value="1"/>
</dbReference>
<proteinExistence type="inferred from homology"/>
<dbReference type="Gene3D" id="3.20.20.150">
    <property type="entry name" value="Divalent-metal-dependent TIM barrel enzymes"/>
    <property type="match status" value="1"/>
</dbReference>
<dbReference type="Pfam" id="PF01261">
    <property type="entry name" value="AP_endonuc_2"/>
    <property type="match status" value="1"/>
</dbReference>
<keyword evidence="6 7" id="KW-0234">DNA repair</keyword>
<feature type="binding site" evidence="7">
    <location>
        <position position="183"/>
    </location>
    <ligand>
        <name>Zn(2+)</name>
        <dbReference type="ChEBI" id="CHEBI:29105"/>
        <label>2</label>
    </ligand>
</feature>
<keyword evidence="7" id="KW-0255">Endonuclease</keyword>
<dbReference type="PANTHER" id="PTHR21445:SF0">
    <property type="entry name" value="APURINIC-APYRIMIDINIC ENDONUCLEASE"/>
    <property type="match status" value="1"/>
</dbReference>
<dbReference type="InterPro" id="IPR018246">
    <property type="entry name" value="AP_endonuc_F2_Zn_BS"/>
</dbReference>
<feature type="binding site" evidence="7">
    <location>
        <position position="186"/>
    </location>
    <ligand>
        <name>Zn(2+)</name>
        <dbReference type="ChEBI" id="CHEBI:29105"/>
        <label>3</label>
    </ligand>
</feature>
<dbReference type="SMART" id="SM00518">
    <property type="entry name" value="AP2Ec"/>
    <property type="match status" value="1"/>
</dbReference>
<dbReference type="HAMAP" id="MF_00152">
    <property type="entry name" value="Nfo"/>
    <property type="match status" value="1"/>
</dbReference>
<comment type="caution">
    <text evidence="9">The sequence shown here is derived from an EMBL/GenBank/DDBJ whole genome shotgun (WGS) entry which is preliminary data.</text>
</comment>
<feature type="binding site" evidence="7">
    <location>
        <position position="149"/>
    </location>
    <ligand>
        <name>Zn(2+)</name>
        <dbReference type="ChEBI" id="CHEBI:29105"/>
        <label>1</label>
    </ligand>
</feature>
<dbReference type="NCBIfam" id="TIGR00587">
    <property type="entry name" value="nfo"/>
    <property type="match status" value="1"/>
</dbReference>
<feature type="binding site" evidence="7">
    <location>
        <position position="220"/>
    </location>
    <ligand>
        <name>Zn(2+)</name>
        <dbReference type="ChEBI" id="CHEBI:29105"/>
        <label>2</label>
    </ligand>
</feature>
<feature type="binding site" evidence="7">
    <location>
        <position position="70"/>
    </location>
    <ligand>
        <name>Zn(2+)</name>
        <dbReference type="ChEBI" id="CHEBI:29105"/>
        <label>1</label>
    </ligand>
</feature>
<comment type="cofactor">
    <cofactor evidence="7">
        <name>Zn(2+)</name>
        <dbReference type="ChEBI" id="CHEBI:29105"/>
    </cofactor>
    <text evidence="7">Binds 3 Zn(2+) ions.</text>
</comment>
<evidence type="ECO:0000256" key="5">
    <source>
        <dbReference type="ARBA" id="ARBA00022833"/>
    </source>
</evidence>
<comment type="similarity">
    <text evidence="1 7">Belongs to the AP endonuclease 2 family.</text>
</comment>
<dbReference type="InterPro" id="IPR036237">
    <property type="entry name" value="Xyl_isomerase-like_sf"/>
</dbReference>
<comment type="catalytic activity">
    <reaction evidence="7">
        <text>Endonucleolytic cleavage to 5'-phosphooligonucleotide end-products.</text>
        <dbReference type="EC" id="3.1.21.2"/>
    </reaction>
</comment>
<evidence type="ECO:0000313" key="10">
    <source>
        <dbReference type="Proteomes" id="UP001582793"/>
    </source>
</evidence>
<keyword evidence="3 7" id="KW-0227">DNA damage</keyword>
<dbReference type="SUPFAM" id="SSF51658">
    <property type="entry name" value="Xylose isomerase-like"/>
    <property type="match status" value="1"/>
</dbReference>